<feature type="region of interest" description="Disordered" evidence="1">
    <location>
        <begin position="54"/>
        <end position="74"/>
    </location>
</feature>
<dbReference type="Proteomes" id="UP000288716">
    <property type="component" value="Unassembled WGS sequence"/>
</dbReference>
<evidence type="ECO:0000313" key="4">
    <source>
        <dbReference type="Proteomes" id="UP000288716"/>
    </source>
</evidence>
<dbReference type="EMBL" id="NCKV01001060">
    <property type="protein sequence ID" value="RWS29130.1"/>
    <property type="molecule type" value="Genomic_DNA"/>
</dbReference>
<reference evidence="3 4" key="1">
    <citation type="journal article" date="2018" name="Gigascience">
        <title>Genomes of trombidid mites reveal novel predicted allergens and laterally-transferred genes associated with secondary metabolism.</title>
        <authorList>
            <person name="Dong X."/>
            <person name="Chaisiri K."/>
            <person name="Xia D."/>
            <person name="Armstrong S.D."/>
            <person name="Fang Y."/>
            <person name="Donnelly M.J."/>
            <person name="Kadowaki T."/>
            <person name="McGarry J.W."/>
            <person name="Darby A.C."/>
            <person name="Makepeace B.L."/>
        </authorList>
    </citation>
    <scope>NUCLEOTIDE SEQUENCE [LARGE SCALE GENOMIC DNA]</scope>
    <source>
        <strain evidence="3">UoL-UT</strain>
    </source>
</reference>
<accession>A0A443SNM3</accession>
<feature type="compositionally biased region" description="Basic and acidic residues" evidence="1">
    <location>
        <begin position="61"/>
        <end position="74"/>
    </location>
</feature>
<dbReference type="PROSITE" id="PS50003">
    <property type="entry name" value="PH_DOMAIN"/>
    <property type="match status" value="1"/>
</dbReference>
<dbReference type="SUPFAM" id="SSF50729">
    <property type="entry name" value="PH domain-like"/>
    <property type="match status" value="1"/>
</dbReference>
<feature type="domain" description="PH" evidence="2">
    <location>
        <begin position="91"/>
        <end position="129"/>
    </location>
</feature>
<evidence type="ECO:0000256" key="1">
    <source>
        <dbReference type="SAM" id="MobiDB-lite"/>
    </source>
</evidence>
<dbReference type="InterPro" id="IPR011993">
    <property type="entry name" value="PH-like_dom_sf"/>
</dbReference>
<comment type="caution">
    <text evidence="3">The sequence shown here is derived from an EMBL/GenBank/DDBJ whole genome shotgun (WGS) entry which is preliminary data.</text>
</comment>
<gene>
    <name evidence="3" type="ORF">B4U80_08382</name>
</gene>
<keyword evidence="4" id="KW-1185">Reference proteome</keyword>
<evidence type="ECO:0000259" key="2">
    <source>
        <dbReference type="PROSITE" id="PS50003"/>
    </source>
</evidence>
<evidence type="ECO:0000313" key="3">
    <source>
        <dbReference type="EMBL" id="RWS29130.1"/>
    </source>
</evidence>
<organism evidence="3 4">
    <name type="scientific">Leptotrombidium deliense</name>
    <dbReference type="NCBI Taxonomy" id="299467"/>
    <lineage>
        <taxon>Eukaryota</taxon>
        <taxon>Metazoa</taxon>
        <taxon>Ecdysozoa</taxon>
        <taxon>Arthropoda</taxon>
        <taxon>Chelicerata</taxon>
        <taxon>Arachnida</taxon>
        <taxon>Acari</taxon>
        <taxon>Acariformes</taxon>
        <taxon>Trombidiformes</taxon>
        <taxon>Prostigmata</taxon>
        <taxon>Anystina</taxon>
        <taxon>Parasitengona</taxon>
        <taxon>Trombiculoidea</taxon>
        <taxon>Trombiculidae</taxon>
        <taxon>Leptotrombidium</taxon>
    </lineage>
</organism>
<sequence length="129" mass="14934">MNTPHTSLPESTVANKIFRESSERHLSETKTLLGICVLHSKLFSRFLIKYKSQQEISQDMSDGKANDGDREEKLSDCGRMANNQWAASGEEDVIQGQLYKYTNVMKGWQYRWFTLSTTRGTLEYYMVHI</sequence>
<dbReference type="AlphaFoldDB" id="A0A443SNM3"/>
<dbReference type="Gene3D" id="2.30.29.30">
    <property type="entry name" value="Pleckstrin-homology domain (PH domain)/Phosphotyrosine-binding domain (PTB)"/>
    <property type="match status" value="1"/>
</dbReference>
<proteinExistence type="predicted"/>
<protein>
    <submittedName>
        <fullName evidence="3">Oxysterol-binding protein-related protein 11-like protein</fullName>
    </submittedName>
</protein>
<dbReference type="InterPro" id="IPR001849">
    <property type="entry name" value="PH_domain"/>
</dbReference>
<dbReference type="VEuPathDB" id="VectorBase:LDEU002909"/>
<dbReference type="OrthoDB" id="14833at2759"/>
<dbReference type="STRING" id="299467.A0A443SNM3"/>
<name>A0A443SNM3_9ACAR</name>